<keyword evidence="1" id="KW-0812">Transmembrane</keyword>
<feature type="transmembrane region" description="Helical" evidence="1">
    <location>
        <begin position="35"/>
        <end position="60"/>
    </location>
</feature>
<reference evidence="2" key="1">
    <citation type="submission" date="2014-01" db="EMBL/GenBank/DDBJ databases">
        <title>The genome of the white-rot fungus Pycnoporus cinnabarinus: a basidiomycete model with a versatile arsenal for lignocellulosic biomass breakdown.</title>
        <authorList>
            <person name="Levasseur A."/>
            <person name="Lomascolo A."/>
            <person name="Ruiz-Duenas F.J."/>
            <person name="Uzan E."/>
            <person name="Piumi F."/>
            <person name="Kues U."/>
            <person name="Ram A.F.J."/>
            <person name="Murat C."/>
            <person name="Haon M."/>
            <person name="Benoit I."/>
            <person name="Arfi Y."/>
            <person name="Chevret D."/>
            <person name="Drula E."/>
            <person name="Kwon M.J."/>
            <person name="Gouret P."/>
            <person name="Lesage-Meessen L."/>
            <person name="Lombard V."/>
            <person name="Mariette J."/>
            <person name="Noirot C."/>
            <person name="Park J."/>
            <person name="Patyshakuliyeva A."/>
            <person name="Wieneger R.A.B."/>
            <person name="Wosten H.A.B."/>
            <person name="Martin F."/>
            <person name="Coutinho P.M."/>
            <person name="de Vries R."/>
            <person name="Martinez A.T."/>
            <person name="Klopp C."/>
            <person name="Pontarotti P."/>
            <person name="Henrissat B."/>
            <person name="Record E."/>
        </authorList>
    </citation>
    <scope>NUCLEOTIDE SEQUENCE [LARGE SCALE GENOMIC DNA]</scope>
    <source>
        <strain evidence="2">BRFM137</strain>
    </source>
</reference>
<organism evidence="2 3">
    <name type="scientific">Pycnoporus cinnabarinus</name>
    <name type="common">Cinnabar-red polypore</name>
    <name type="synonym">Trametes cinnabarina</name>
    <dbReference type="NCBI Taxonomy" id="5643"/>
    <lineage>
        <taxon>Eukaryota</taxon>
        <taxon>Fungi</taxon>
        <taxon>Dikarya</taxon>
        <taxon>Basidiomycota</taxon>
        <taxon>Agaricomycotina</taxon>
        <taxon>Agaricomycetes</taxon>
        <taxon>Polyporales</taxon>
        <taxon>Polyporaceae</taxon>
        <taxon>Trametes</taxon>
    </lineage>
</organism>
<feature type="transmembrane region" description="Helical" evidence="1">
    <location>
        <begin position="223"/>
        <end position="243"/>
    </location>
</feature>
<keyword evidence="1" id="KW-1133">Transmembrane helix</keyword>
<evidence type="ECO:0000313" key="3">
    <source>
        <dbReference type="Proteomes" id="UP000029665"/>
    </source>
</evidence>
<comment type="caution">
    <text evidence="2">The sequence shown here is derived from an EMBL/GenBank/DDBJ whole genome shotgun (WGS) entry which is preliminary data.</text>
</comment>
<dbReference type="EMBL" id="CCBP010000392">
    <property type="protein sequence ID" value="CDO76591.1"/>
    <property type="molecule type" value="Genomic_DNA"/>
</dbReference>
<accession>A0A060SQZ1</accession>
<evidence type="ECO:0000256" key="1">
    <source>
        <dbReference type="SAM" id="Phobius"/>
    </source>
</evidence>
<dbReference type="OMA" id="YIPLCCL"/>
<dbReference type="AlphaFoldDB" id="A0A060SQZ1"/>
<sequence length="309" mass="33862">MNVVAILLGLTEGAINIYIQTRAILMKPVRPNMDTVFACMTVLVPLFAELILVFRVAAVYPPHKLSRLGRLGVYIPVATFKLARIANDIVFIARWAQFNRHSLNPLQTGQASWDLPNAKIEWFLQFFDTTYTSGLFLVRLQRSKTCQKKSGLSCAEPALVKGSSCLVAAHVGQADIRICTVALSSRIRTLFWIAVSNYMVPVVLNLAQLILAFRDPSFIHGSYIFIVNNYVQIIGVLLATIWATGTQFAESARQGVDVHPLVSEIRFVANNKNGTSPVSTYPGHLAGDISLGTEAGLEGSDMEGPVLAK</sequence>
<keyword evidence="1" id="KW-0472">Membrane</keyword>
<feature type="transmembrane region" description="Helical" evidence="1">
    <location>
        <begin position="190"/>
        <end position="211"/>
    </location>
</feature>
<dbReference type="HOGENOM" id="CLU_900594_0_0_1"/>
<protein>
    <submittedName>
        <fullName evidence="2">Uncharacterized protein</fullName>
    </submittedName>
</protein>
<dbReference type="Proteomes" id="UP000029665">
    <property type="component" value="Unassembled WGS sequence"/>
</dbReference>
<evidence type="ECO:0000313" key="2">
    <source>
        <dbReference type="EMBL" id="CDO76591.1"/>
    </source>
</evidence>
<proteinExistence type="predicted"/>
<dbReference type="OrthoDB" id="2548432at2759"/>
<name>A0A060SQZ1_PYCCI</name>
<keyword evidence="3" id="KW-1185">Reference proteome</keyword>
<gene>
    <name evidence="2" type="ORF">BN946_scf184868.g5</name>
</gene>